<evidence type="ECO:0000256" key="6">
    <source>
        <dbReference type="SAM" id="Phobius"/>
    </source>
</evidence>
<evidence type="ECO:0000256" key="3">
    <source>
        <dbReference type="ARBA" id="ARBA00022692"/>
    </source>
</evidence>
<feature type="transmembrane region" description="Helical" evidence="6">
    <location>
        <begin position="12"/>
        <end position="31"/>
    </location>
</feature>
<gene>
    <name evidence="7" type="ORF">BFG52_16090</name>
</gene>
<name>A0A1B2M3E0_9GAMM</name>
<feature type="transmembrane region" description="Helical" evidence="6">
    <location>
        <begin position="157"/>
        <end position="176"/>
    </location>
</feature>
<evidence type="ECO:0000256" key="1">
    <source>
        <dbReference type="ARBA" id="ARBA00004651"/>
    </source>
</evidence>
<evidence type="ECO:0000313" key="8">
    <source>
        <dbReference type="Proteomes" id="UP000093391"/>
    </source>
</evidence>
<dbReference type="STRING" id="1789224.BFG52_16090"/>
<sequence>MWQLYGQEFFSLAVIHFLAVILPGPDFLITLQQSLKYGRKHGVITALGIGAGISVHVLYTLIGVAILFQTHAWLMASLQLLAAAYLCYLARHCLASSTAPNTATLATATPSRVPSWQRSFLTGFFCNALNPKATIFFLAIFSSIVSPQTPLNIQIAYGAWMCSINALWFIVVSYIFTQQQIRQKFLAYSCYIERIMGGLLMLIALRIGYVALQSLCGTG</sequence>
<keyword evidence="2" id="KW-1003">Cell membrane</keyword>
<evidence type="ECO:0000256" key="5">
    <source>
        <dbReference type="ARBA" id="ARBA00023136"/>
    </source>
</evidence>
<protein>
    <submittedName>
        <fullName evidence="7">Lysine transporter LysE</fullName>
    </submittedName>
</protein>
<dbReference type="GO" id="GO:0005886">
    <property type="term" value="C:plasma membrane"/>
    <property type="evidence" value="ECO:0007669"/>
    <property type="project" value="UniProtKB-SubCell"/>
</dbReference>
<dbReference type="Proteomes" id="UP000093391">
    <property type="component" value="Chromosome"/>
</dbReference>
<keyword evidence="4 6" id="KW-1133">Transmembrane helix</keyword>
<dbReference type="RefSeq" id="WP_067558641.1">
    <property type="nucleotide sequence ID" value="NZ_CP016895.1"/>
</dbReference>
<dbReference type="KEGG" id="ala:BFG52_16090"/>
<dbReference type="GO" id="GO:0015171">
    <property type="term" value="F:amino acid transmembrane transporter activity"/>
    <property type="evidence" value="ECO:0007669"/>
    <property type="project" value="TreeGrafter"/>
</dbReference>
<dbReference type="OrthoDB" id="581870at2"/>
<keyword evidence="3 6" id="KW-0812">Transmembrane</keyword>
<proteinExistence type="predicted"/>
<dbReference type="AlphaFoldDB" id="A0A1B2M3E0"/>
<dbReference type="InterPro" id="IPR001123">
    <property type="entry name" value="LeuE-type"/>
</dbReference>
<evidence type="ECO:0000256" key="2">
    <source>
        <dbReference type="ARBA" id="ARBA00022475"/>
    </source>
</evidence>
<evidence type="ECO:0000313" key="7">
    <source>
        <dbReference type="EMBL" id="AOA59716.1"/>
    </source>
</evidence>
<dbReference type="PANTHER" id="PTHR30086:SF21">
    <property type="entry name" value="TRANSPORT PROTEIN"/>
    <property type="match status" value="1"/>
</dbReference>
<keyword evidence="5 6" id="KW-0472">Membrane</keyword>
<accession>A0A1B2M3E0</accession>
<comment type="subcellular location">
    <subcellularLocation>
        <location evidence="1">Cell membrane</location>
        <topology evidence="1">Multi-pass membrane protein</topology>
    </subcellularLocation>
</comment>
<feature type="transmembrane region" description="Helical" evidence="6">
    <location>
        <begin position="43"/>
        <end position="66"/>
    </location>
</feature>
<dbReference type="Pfam" id="PF01810">
    <property type="entry name" value="LysE"/>
    <property type="match status" value="1"/>
</dbReference>
<dbReference type="PIRSF" id="PIRSF006324">
    <property type="entry name" value="LeuE"/>
    <property type="match status" value="1"/>
</dbReference>
<evidence type="ECO:0000256" key="4">
    <source>
        <dbReference type="ARBA" id="ARBA00022989"/>
    </source>
</evidence>
<dbReference type="PANTHER" id="PTHR30086">
    <property type="entry name" value="ARGININE EXPORTER PROTEIN ARGO"/>
    <property type="match status" value="1"/>
</dbReference>
<organism evidence="7 8">
    <name type="scientific">Acinetobacter larvae</name>
    <dbReference type="NCBI Taxonomy" id="1789224"/>
    <lineage>
        <taxon>Bacteria</taxon>
        <taxon>Pseudomonadati</taxon>
        <taxon>Pseudomonadota</taxon>
        <taxon>Gammaproteobacteria</taxon>
        <taxon>Moraxellales</taxon>
        <taxon>Moraxellaceae</taxon>
        <taxon>Acinetobacter</taxon>
    </lineage>
</organism>
<dbReference type="EMBL" id="CP016895">
    <property type="protein sequence ID" value="AOA59716.1"/>
    <property type="molecule type" value="Genomic_DNA"/>
</dbReference>
<feature type="transmembrane region" description="Helical" evidence="6">
    <location>
        <begin position="188"/>
        <end position="212"/>
    </location>
</feature>
<keyword evidence="8" id="KW-1185">Reference proteome</keyword>
<reference evidence="7 8" key="1">
    <citation type="submission" date="2016-08" db="EMBL/GenBank/DDBJ databases">
        <authorList>
            <person name="Seilhamer J.J."/>
        </authorList>
    </citation>
    <scope>NUCLEOTIDE SEQUENCE [LARGE SCALE GENOMIC DNA]</scope>
    <source>
        <strain evidence="7 8">BRTC-1</strain>
    </source>
</reference>
<feature type="transmembrane region" description="Helical" evidence="6">
    <location>
        <begin position="120"/>
        <end position="145"/>
    </location>
</feature>